<reference evidence="9 10" key="1">
    <citation type="submission" date="2018-09" db="EMBL/GenBank/DDBJ databases">
        <title>Glutamicibacter mishrai S5-52T (LMG 29155T = KCTC 39846T).</title>
        <authorList>
            <person name="Das S.K."/>
        </authorList>
    </citation>
    <scope>NUCLEOTIDE SEQUENCE [LARGE SCALE GENOMIC DNA]</scope>
    <source>
        <strain evidence="9 10">S5-52</strain>
    </source>
</reference>
<feature type="repeat" description="TPR" evidence="7">
    <location>
        <begin position="78"/>
        <end position="111"/>
    </location>
</feature>
<dbReference type="PROSITE" id="PS50005">
    <property type="entry name" value="TPR"/>
    <property type="match status" value="4"/>
</dbReference>
<dbReference type="Pfam" id="PF13432">
    <property type="entry name" value="TPR_16"/>
    <property type="match status" value="4"/>
</dbReference>
<feature type="domain" description="Glycosyl transferase family 1" evidence="8">
    <location>
        <begin position="1112"/>
        <end position="1244"/>
    </location>
</feature>
<dbReference type="RefSeq" id="WP_172512692.1">
    <property type="nucleotide sequence ID" value="NZ_CP032549.1"/>
</dbReference>
<feature type="repeat" description="TPR" evidence="7">
    <location>
        <begin position="416"/>
        <end position="449"/>
    </location>
</feature>
<dbReference type="Gene3D" id="3.40.50.12580">
    <property type="match status" value="1"/>
</dbReference>
<dbReference type="Proteomes" id="UP000502331">
    <property type="component" value="Chromosome"/>
</dbReference>
<sequence>MMVIKDLFAEATIKHGQLLGKAGKWAEALDEFKKAAKIVGSVDGRVNYLVGNAYFQLKNLPESLLWTKKALSLVPDNYSWNIRLGALYEQTKRHTDAADAYEYAVALQPGNIDALTRLARAYSSSKRHADAREVLANAIHMGSADKSISTAYVSNSLKNSPTWQKIEALQYGLQLEPANASWLERLGAELASLNRYAESAEAHSKAIAAGSKSLANACGLVRSSRECGRADLEADGLELIRALKPGEDPMSVVAQYYQSKGHWPDAYRFYKDAARDSIDPASNLYNTGLAADRNNAWAEASEWFREALEEDPDKPARHYRMGLALERQERYKDAAQAYDAAIRFLGKDQPYWSFRLAFVLWSANDIEGALQEFLKSLPGQANLVEHVMTLESIELGAYDAELFEAHLLRLIERNDFKVLHDRGVKMLKAGHYEIALRYLTEACRRDPEQNGIWFFHKALAAHRLGLADLAISSFLQTRVFVRADGIAAEQYLKAKWRRDIMEYVSLQESTELDDQAVLYESYFGGKISCNPLALYRELAQRPGYATTRHYWVVTSETKVPEDVRQNPNVILVPRGSRLYLKLLASAGYLINNVTFPHYFVRREGQRYLNTWHGTPLKTLGKDIGTGFMEHANVSRNFLQATELLAPNDHTRNVLIDRYDISGLYSGRILRTGTPRIDQMLSATPSEKDALRTELGIPEGKKVIFYAPTWRGSLNTKHFDTESLIRDLGVMGDVDGTVLLFRAHHMTEAIIGKTELPAITVPENIASESVLAISDVLITDYSSIFFDFMPMKKPIIYHVPDLDEYKAERGLYFDFDELPGTVTQTPTELMDCIKSSLSQDVAADVSYSNAIASFSAQENGSSAKRTVDAFFGDDTTFIETLRADEKKVLLFHQSLLPNGITSAFINMLNAIDPSMYRVVFLFDPAPFSKEPLRMDKFAMLPEHVQKIARVGAHLVSLEERWVIDKFNAWNAWGSQEQEQIYQGGFAREFERIFGQAKFDAVIEFDGYAPFWSALLGSAARSKKKIAFMHNRIYAEWTTKYPELAGTMKINKWYDKLLSVSAATNDINRDELGHIFDIPASNFRPINNLINFELLYEETNKPLDSDIQAFLNGATETWLSIGRMSPEKAHLKLFKAFRRHLEVVPGAKLVLLGDGPLRVELEAYVSANNLGPSILLAGQRSNPFAVMRAVDAFVLASDHEGQPMVLLEALTLGLPVLATDIVGNRGILEPGYGLLVENSVEGLSHGFQVTLDSAKDFVKFDVVNYCDESLTSALSEFVGLDA</sequence>
<dbReference type="CDD" id="cd03811">
    <property type="entry name" value="GT4_GT28_WabH-like"/>
    <property type="match status" value="1"/>
</dbReference>
<evidence type="ECO:0000256" key="2">
    <source>
        <dbReference type="ARBA" id="ARBA00010488"/>
    </source>
</evidence>
<dbReference type="PANTHER" id="PTHR37316">
    <property type="entry name" value="TEICHOIC ACID GLYCEROL-PHOSPHATE PRIMASE"/>
    <property type="match status" value="1"/>
</dbReference>
<organism evidence="9 10">
    <name type="scientific">Glutamicibacter mishrai</name>
    <dbReference type="NCBI Taxonomy" id="1775880"/>
    <lineage>
        <taxon>Bacteria</taxon>
        <taxon>Bacillati</taxon>
        <taxon>Actinomycetota</taxon>
        <taxon>Actinomycetes</taxon>
        <taxon>Micrococcales</taxon>
        <taxon>Micrococcaceae</taxon>
        <taxon>Glutamicibacter</taxon>
    </lineage>
</organism>
<keyword evidence="3" id="KW-1003">Cell membrane</keyword>
<dbReference type="GO" id="GO:0019350">
    <property type="term" value="P:teichoic acid biosynthetic process"/>
    <property type="evidence" value="ECO:0007669"/>
    <property type="project" value="UniProtKB-KW"/>
</dbReference>
<evidence type="ECO:0000256" key="4">
    <source>
        <dbReference type="ARBA" id="ARBA00022679"/>
    </source>
</evidence>
<dbReference type="Gene3D" id="1.25.40.10">
    <property type="entry name" value="Tetratricopeptide repeat domain"/>
    <property type="match status" value="3"/>
</dbReference>
<dbReference type="InterPro" id="IPR011990">
    <property type="entry name" value="TPR-like_helical_dom_sf"/>
</dbReference>
<dbReference type="PANTHER" id="PTHR37316:SF3">
    <property type="entry name" value="TEICHOIC ACID GLYCEROL-PHOSPHATE TRANSFERASE"/>
    <property type="match status" value="1"/>
</dbReference>
<dbReference type="GO" id="GO:0016757">
    <property type="term" value="F:glycosyltransferase activity"/>
    <property type="evidence" value="ECO:0007669"/>
    <property type="project" value="InterPro"/>
</dbReference>
<keyword evidence="4 9" id="KW-0808">Transferase</keyword>
<dbReference type="Pfam" id="PF14559">
    <property type="entry name" value="TPR_19"/>
    <property type="match status" value="1"/>
</dbReference>
<name>A0A6H0SQR5_9MICC</name>
<dbReference type="Pfam" id="PF04464">
    <property type="entry name" value="Glyphos_transf"/>
    <property type="match status" value="1"/>
</dbReference>
<dbReference type="GO" id="GO:0005886">
    <property type="term" value="C:plasma membrane"/>
    <property type="evidence" value="ECO:0007669"/>
    <property type="project" value="UniProtKB-SubCell"/>
</dbReference>
<dbReference type="InterPro" id="IPR043149">
    <property type="entry name" value="TagF_N"/>
</dbReference>
<evidence type="ECO:0000256" key="7">
    <source>
        <dbReference type="PROSITE-ProRule" id="PRU00339"/>
    </source>
</evidence>
<comment type="subcellular location">
    <subcellularLocation>
        <location evidence="1">Cell membrane</location>
        <topology evidence="1">Peripheral membrane protein</topology>
    </subcellularLocation>
</comment>
<dbReference type="Gene3D" id="3.40.50.2000">
    <property type="entry name" value="Glycogen Phosphorylase B"/>
    <property type="match status" value="2"/>
</dbReference>
<proteinExistence type="inferred from homology"/>
<feature type="repeat" description="TPR" evidence="7">
    <location>
        <begin position="44"/>
        <end position="77"/>
    </location>
</feature>
<comment type="similarity">
    <text evidence="2">Belongs to the CDP-glycerol glycerophosphotransferase family.</text>
</comment>
<keyword evidence="5" id="KW-0777">Teichoic acid biosynthesis</keyword>
<dbReference type="SUPFAM" id="SSF53756">
    <property type="entry name" value="UDP-Glycosyltransferase/glycogen phosphorylase"/>
    <property type="match status" value="2"/>
</dbReference>
<keyword evidence="10" id="KW-1185">Reference proteome</keyword>
<dbReference type="Gene3D" id="3.40.50.11820">
    <property type="match status" value="1"/>
</dbReference>
<evidence type="ECO:0000256" key="6">
    <source>
        <dbReference type="ARBA" id="ARBA00023136"/>
    </source>
</evidence>
<keyword evidence="7" id="KW-0802">TPR repeat</keyword>
<dbReference type="InterPro" id="IPR007554">
    <property type="entry name" value="Glycerophosphate_synth"/>
</dbReference>
<evidence type="ECO:0000313" key="10">
    <source>
        <dbReference type="Proteomes" id="UP000502331"/>
    </source>
</evidence>
<dbReference type="InterPro" id="IPR051612">
    <property type="entry name" value="Teichoic_Acid_Biosynth"/>
</dbReference>
<evidence type="ECO:0000256" key="3">
    <source>
        <dbReference type="ARBA" id="ARBA00022475"/>
    </source>
</evidence>
<accession>A0A6H0SQR5</accession>
<dbReference type="Pfam" id="PF00534">
    <property type="entry name" value="Glycos_transf_1"/>
    <property type="match status" value="1"/>
</dbReference>
<keyword evidence="6" id="KW-0472">Membrane</keyword>
<dbReference type="InterPro" id="IPR043148">
    <property type="entry name" value="TagF_C"/>
</dbReference>
<dbReference type="InterPro" id="IPR019734">
    <property type="entry name" value="TPR_rpt"/>
</dbReference>
<evidence type="ECO:0000256" key="5">
    <source>
        <dbReference type="ARBA" id="ARBA00022944"/>
    </source>
</evidence>
<dbReference type="SMART" id="SM00028">
    <property type="entry name" value="TPR"/>
    <property type="match status" value="8"/>
</dbReference>
<dbReference type="EMBL" id="CP032549">
    <property type="protein sequence ID" value="QIV88317.1"/>
    <property type="molecule type" value="Genomic_DNA"/>
</dbReference>
<evidence type="ECO:0000313" key="9">
    <source>
        <dbReference type="EMBL" id="QIV88317.1"/>
    </source>
</evidence>
<evidence type="ECO:0000256" key="1">
    <source>
        <dbReference type="ARBA" id="ARBA00004202"/>
    </source>
</evidence>
<evidence type="ECO:0000259" key="8">
    <source>
        <dbReference type="Pfam" id="PF00534"/>
    </source>
</evidence>
<dbReference type="InterPro" id="IPR001296">
    <property type="entry name" value="Glyco_trans_1"/>
</dbReference>
<dbReference type="GO" id="GO:0047355">
    <property type="term" value="F:CDP-glycerol glycerophosphotransferase activity"/>
    <property type="evidence" value="ECO:0007669"/>
    <property type="project" value="InterPro"/>
</dbReference>
<dbReference type="AlphaFoldDB" id="A0A6H0SQR5"/>
<feature type="repeat" description="TPR" evidence="7">
    <location>
        <begin position="281"/>
        <end position="314"/>
    </location>
</feature>
<gene>
    <name evidence="9" type="ORF">D3791_15100</name>
</gene>
<dbReference type="SUPFAM" id="SSF48452">
    <property type="entry name" value="TPR-like"/>
    <property type="match status" value="2"/>
</dbReference>
<protein>
    <submittedName>
        <fullName evidence="9">Glycosyltransferase</fullName>
    </submittedName>
</protein>